<dbReference type="PANTHER" id="PTHR43162:SF1">
    <property type="entry name" value="PRESTALK A DIFFERENTIATION PROTEIN A"/>
    <property type="match status" value="1"/>
</dbReference>
<dbReference type="InterPro" id="IPR008030">
    <property type="entry name" value="NmrA-like"/>
</dbReference>
<sequence>MKIVLTGSLGHISKPLAEKLLSQGHNVTIISSAENKRGQIEKLGATSAIGSVSDAAFLTQTFTGADAVYCMLPPNFAEQDQIAYYKKLAAAYTLAIKAANVKRVVHLSSYGAHLSSGTGFILGSHESEKIFNTLTGVALTHIRPGYFYYNLLNFIPMIKQGNIIAANYGGEDRVPMVAPEDIAIAVAEEITAMPESTTIRYVASNDLSCNEAAAIIGKAIEKPQLQWITISNEEMQQGMESNGIPTKIAALFTELGAATHSGILREDYDKNQPLLGNIKLRDFAKKFAAAYNK</sequence>
<name>A0ABW8Z099_9FLAO</name>
<dbReference type="InterPro" id="IPR051604">
    <property type="entry name" value="Ergot_Alk_Oxidoreductase"/>
</dbReference>
<dbReference type="Gene3D" id="3.90.25.10">
    <property type="entry name" value="UDP-galactose 4-epimerase, domain 1"/>
    <property type="match status" value="1"/>
</dbReference>
<accession>A0ABW8Z099</accession>
<protein>
    <submittedName>
        <fullName evidence="2">NAD(P)H-binding protein</fullName>
    </submittedName>
</protein>
<proteinExistence type="predicted"/>
<dbReference type="InterPro" id="IPR036291">
    <property type="entry name" value="NAD(P)-bd_dom_sf"/>
</dbReference>
<gene>
    <name evidence="2" type="ORF">ABS766_10365</name>
</gene>
<evidence type="ECO:0000259" key="1">
    <source>
        <dbReference type="Pfam" id="PF05368"/>
    </source>
</evidence>
<dbReference type="RefSeq" id="WP_408085074.1">
    <property type="nucleotide sequence ID" value="NZ_JBELPZ010000009.1"/>
</dbReference>
<dbReference type="Gene3D" id="3.40.50.720">
    <property type="entry name" value="NAD(P)-binding Rossmann-like Domain"/>
    <property type="match status" value="1"/>
</dbReference>
<dbReference type="Proteomes" id="UP001629156">
    <property type="component" value="Unassembled WGS sequence"/>
</dbReference>
<dbReference type="Pfam" id="PF05368">
    <property type="entry name" value="NmrA"/>
    <property type="match status" value="1"/>
</dbReference>
<evidence type="ECO:0000313" key="3">
    <source>
        <dbReference type="Proteomes" id="UP001629156"/>
    </source>
</evidence>
<reference evidence="2 3" key="1">
    <citation type="submission" date="2024-06" db="EMBL/GenBank/DDBJ databases">
        <authorList>
            <person name="Kaempfer P."/>
            <person name="Viver T."/>
        </authorList>
    </citation>
    <scope>NUCLEOTIDE SEQUENCE [LARGE SCALE GENOMIC DNA]</scope>
    <source>
        <strain evidence="2 3">ST-119</strain>
    </source>
</reference>
<dbReference type="PANTHER" id="PTHR43162">
    <property type="match status" value="1"/>
</dbReference>
<keyword evidence="3" id="KW-1185">Reference proteome</keyword>
<feature type="domain" description="NmrA-like" evidence="1">
    <location>
        <begin position="2"/>
        <end position="250"/>
    </location>
</feature>
<dbReference type="EMBL" id="JBELPZ010000009">
    <property type="protein sequence ID" value="MFL9844820.1"/>
    <property type="molecule type" value="Genomic_DNA"/>
</dbReference>
<evidence type="ECO:0000313" key="2">
    <source>
        <dbReference type="EMBL" id="MFL9844820.1"/>
    </source>
</evidence>
<comment type="caution">
    <text evidence="2">The sequence shown here is derived from an EMBL/GenBank/DDBJ whole genome shotgun (WGS) entry which is preliminary data.</text>
</comment>
<dbReference type="SUPFAM" id="SSF51735">
    <property type="entry name" value="NAD(P)-binding Rossmann-fold domains"/>
    <property type="match status" value="1"/>
</dbReference>
<organism evidence="2 3">
    <name type="scientific">Flavobacterium rhizosphaerae</name>
    <dbReference type="NCBI Taxonomy" id="3163298"/>
    <lineage>
        <taxon>Bacteria</taxon>
        <taxon>Pseudomonadati</taxon>
        <taxon>Bacteroidota</taxon>
        <taxon>Flavobacteriia</taxon>
        <taxon>Flavobacteriales</taxon>
        <taxon>Flavobacteriaceae</taxon>
        <taxon>Flavobacterium</taxon>
    </lineage>
</organism>